<dbReference type="GO" id="GO:2000009">
    <property type="term" value="P:negative regulation of protein localization to cell surface"/>
    <property type="evidence" value="ECO:0007669"/>
    <property type="project" value="TreeGrafter"/>
</dbReference>
<evidence type="ECO:0000256" key="1">
    <source>
        <dbReference type="SAM" id="MobiDB-lite"/>
    </source>
</evidence>
<dbReference type="Proteomes" id="UP000494165">
    <property type="component" value="Unassembled WGS sequence"/>
</dbReference>
<dbReference type="EMBL" id="CADEPI010000024">
    <property type="protein sequence ID" value="CAB3366212.1"/>
    <property type="molecule type" value="Genomic_DNA"/>
</dbReference>
<proteinExistence type="predicted"/>
<keyword evidence="4" id="KW-1185">Reference proteome</keyword>
<dbReference type="GO" id="GO:0030140">
    <property type="term" value="C:trans-Golgi network transport vesicle"/>
    <property type="evidence" value="ECO:0007669"/>
    <property type="project" value="TreeGrafter"/>
</dbReference>
<dbReference type="InterPro" id="IPR038879">
    <property type="entry name" value="GOPC"/>
</dbReference>
<dbReference type="Gene3D" id="2.30.42.10">
    <property type="match status" value="1"/>
</dbReference>
<evidence type="ECO:0000259" key="2">
    <source>
        <dbReference type="PROSITE" id="PS50106"/>
    </source>
</evidence>
<accession>A0A8S1C5R5</accession>
<dbReference type="GO" id="GO:0005794">
    <property type="term" value="C:Golgi apparatus"/>
    <property type="evidence" value="ECO:0007669"/>
    <property type="project" value="InterPro"/>
</dbReference>
<evidence type="ECO:0000313" key="4">
    <source>
        <dbReference type="Proteomes" id="UP000494165"/>
    </source>
</evidence>
<protein>
    <recommendedName>
        <fullName evidence="2">PDZ domain-containing protein</fullName>
    </recommendedName>
</protein>
<dbReference type="PANTHER" id="PTHR16528">
    <property type="entry name" value="GOLGI-ASSOCIATED PDZ AND COILED-COIL MOTIF-CONTAINING"/>
    <property type="match status" value="1"/>
</dbReference>
<dbReference type="PROSITE" id="PS50106">
    <property type="entry name" value="PDZ"/>
    <property type="match status" value="1"/>
</dbReference>
<evidence type="ECO:0000313" key="3">
    <source>
        <dbReference type="EMBL" id="CAB3366212.1"/>
    </source>
</evidence>
<gene>
    <name evidence="3" type="ORF">CLODIP_2_CD01582</name>
</gene>
<organism evidence="3 4">
    <name type="scientific">Cloeon dipterum</name>
    <dbReference type="NCBI Taxonomy" id="197152"/>
    <lineage>
        <taxon>Eukaryota</taxon>
        <taxon>Metazoa</taxon>
        <taxon>Ecdysozoa</taxon>
        <taxon>Arthropoda</taxon>
        <taxon>Hexapoda</taxon>
        <taxon>Insecta</taxon>
        <taxon>Pterygota</taxon>
        <taxon>Palaeoptera</taxon>
        <taxon>Ephemeroptera</taxon>
        <taxon>Pisciforma</taxon>
        <taxon>Baetidae</taxon>
        <taxon>Cloeon</taxon>
    </lineage>
</organism>
<dbReference type="GO" id="GO:0016020">
    <property type="term" value="C:membrane"/>
    <property type="evidence" value="ECO:0007669"/>
    <property type="project" value="TreeGrafter"/>
</dbReference>
<dbReference type="SUPFAM" id="SSF50156">
    <property type="entry name" value="PDZ domain-like"/>
    <property type="match status" value="1"/>
</dbReference>
<dbReference type="SMART" id="SM00228">
    <property type="entry name" value="PDZ"/>
    <property type="match status" value="1"/>
</dbReference>
<dbReference type="InterPro" id="IPR001478">
    <property type="entry name" value="PDZ"/>
</dbReference>
<dbReference type="InterPro" id="IPR036034">
    <property type="entry name" value="PDZ_sf"/>
</dbReference>
<dbReference type="GO" id="GO:0044325">
    <property type="term" value="F:transmembrane transporter binding"/>
    <property type="evidence" value="ECO:0007669"/>
    <property type="project" value="TreeGrafter"/>
</dbReference>
<name>A0A8S1C5R5_9INSE</name>
<dbReference type="Pfam" id="PF00595">
    <property type="entry name" value="PDZ"/>
    <property type="match status" value="1"/>
</dbReference>
<dbReference type="AlphaFoldDB" id="A0A8S1C5R5"/>
<reference evidence="3 4" key="1">
    <citation type="submission" date="2020-04" db="EMBL/GenBank/DDBJ databases">
        <authorList>
            <person name="Alioto T."/>
            <person name="Alioto T."/>
            <person name="Gomez Garrido J."/>
        </authorList>
    </citation>
    <scope>NUCLEOTIDE SEQUENCE [LARGE SCALE GENOMIC DNA]</scope>
</reference>
<comment type="caution">
    <text evidence="3">The sequence shown here is derived from an EMBL/GenBank/DDBJ whole genome shotgun (WGS) entry which is preliminary data.</text>
</comment>
<feature type="region of interest" description="Disordered" evidence="1">
    <location>
        <begin position="337"/>
        <end position="426"/>
    </location>
</feature>
<dbReference type="OrthoDB" id="8191431at2759"/>
<feature type="region of interest" description="Disordered" evidence="1">
    <location>
        <begin position="173"/>
        <end position="196"/>
    </location>
</feature>
<feature type="compositionally biased region" description="Pro residues" evidence="1">
    <location>
        <begin position="359"/>
        <end position="370"/>
    </location>
</feature>
<feature type="compositionally biased region" description="Low complexity" evidence="1">
    <location>
        <begin position="371"/>
        <end position="400"/>
    </location>
</feature>
<dbReference type="PANTHER" id="PTHR16528:SF2">
    <property type="entry name" value="GOLGI-ASSOCIATED PDZ AND COILED-COIL MOTIF-CONTAINING PROTEIN"/>
    <property type="match status" value="1"/>
</dbReference>
<sequence length="441" mass="48113">MLQAELVHLRTELAQARVKNSTLEGELHRTLLQLHAKQLHRHSDVLELSPEDTAATEEALRRVQAELQLEEQGSAKNHPVAALVNETNKLLVDENSALRNSLLALHSEVYGARLAAKYLDKELAGRIQQLQLLGRDMKGEVRDKLWRQLEAEILLHRHKTVIRACRRGRNGPAAAPVAKDKSAAWHSHSGVGEPRRVSISREADEGLGISITGGREHGVPILISELEPEGPAARTGALYVGDAILSVNSISLRDVSHYEAVEILSAQAGTVSLEVQYIASEDSDDENSLTDFVDGFKFRFFDQEVMMPGEKVNFHSPSNAPRTPENVLGRDSVADNLEYSEGGFDSPAQERSSHERPLSPAPPSTLPSPLPNTSSPPLSGARSISRLSSESSASLLVMGSPGRAVPVKPSEPPTPTHKKKTKHDSVVEVTPHLEYEYGTPV</sequence>
<feature type="domain" description="PDZ" evidence="2">
    <location>
        <begin position="196"/>
        <end position="279"/>
    </location>
</feature>